<gene>
    <name evidence="7" type="ORF">BOX15_Mlig012552g1</name>
</gene>
<evidence type="ECO:0000256" key="3">
    <source>
        <dbReference type="ARBA" id="ARBA00022692"/>
    </source>
</evidence>
<keyword evidence="5 6" id="KW-0472">Membrane</keyword>
<name>A0A267H9M7_9PLAT</name>
<comment type="similarity">
    <text evidence="2">Belongs to the ODR-4 family.</text>
</comment>
<keyword evidence="8" id="KW-1185">Reference proteome</keyword>
<dbReference type="STRING" id="282301.A0A267H9M7"/>
<evidence type="ECO:0000256" key="1">
    <source>
        <dbReference type="ARBA" id="ARBA00004370"/>
    </source>
</evidence>
<organism evidence="7 8">
    <name type="scientific">Macrostomum lignano</name>
    <dbReference type="NCBI Taxonomy" id="282301"/>
    <lineage>
        <taxon>Eukaryota</taxon>
        <taxon>Metazoa</taxon>
        <taxon>Spiralia</taxon>
        <taxon>Lophotrochozoa</taxon>
        <taxon>Platyhelminthes</taxon>
        <taxon>Rhabditophora</taxon>
        <taxon>Macrostomorpha</taxon>
        <taxon>Macrostomida</taxon>
        <taxon>Macrostomidae</taxon>
        <taxon>Macrostomum</taxon>
    </lineage>
</organism>
<evidence type="ECO:0000313" key="8">
    <source>
        <dbReference type="Proteomes" id="UP000215902"/>
    </source>
</evidence>
<evidence type="ECO:0000256" key="4">
    <source>
        <dbReference type="ARBA" id="ARBA00022989"/>
    </source>
</evidence>
<proteinExistence type="inferred from homology"/>
<comment type="subcellular location">
    <subcellularLocation>
        <location evidence="1">Membrane</location>
    </subcellularLocation>
</comment>
<dbReference type="OrthoDB" id="21458at2759"/>
<dbReference type="PANTHER" id="PTHR33966">
    <property type="entry name" value="PROTEIN ODR-4 HOMOLOG"/>
    <property type="match status" value="1"/>
</dbReference>
<dbReference type="PANTHER" id="PTHR33966:SF1">
    <property type="entry name" value="PROTEIN ODR-4 HOMOLOG"/>
    <property type="match status" value="1"/>
</dbReference>
<protein>
    <recommendedName>
        <fullName evidence="9">Protein odr-4 homolog</fullName>
    </recommendedName>
</protein>
<evidence type="ECO:0000256" key="6">
    <source>
        <dbReference type="SAM" id="Phobius"/>
    </source>
</evidence>
<dbReference type="Proteomes" id="UP000215902">
    <property type="component" value="Unassembled WGS sequence"/>
</dbReference>
<evidence type="ECO:0008006" key="9">
    <source>
        <dbReference type="Google" id="ProtNLM"/>
    </source>
</evidence>
<dbReference type="Pfam" id="PF14778">
    <property type="entry name" value="ODR4-like"/>
    <property type="match status" value="1"/>
</dbReference>
<evidence type="ECO:0000256" key="2">
    <source>
        <dbReference type="ARBA" id="ARBA00010131"/>
    </source>
</evidence>
<comment type="caution">
    <text evidence="7">The sequence shown here is derived from an EMBL/GenBank/DDBJ whole genome shotgun (WGS) entry which is preliminary data.</text>
</comment>
<reference evidence="7 8" key="1">
    <citation type="submission" date="2017-06" db="EMBL/GenBank/DDBJ databases">
        <title>A platform for efficient transgenesis in Macrostomum lignano, a flatworm model organism for stem cell research.</title>
        <authorList>
            <person name="Berezikov E."/>
        </authorList>
    </citation>
    <scope>NUCLEOTIDE SEQUENCE [LARGE SCALE GENOMIC DNA]</scope>
    <source>
        <strain evidence="7">DV1</strain>
        <tissue evidence="7">Whole organism</tissue>
    </source>
</reference>
<evidence type="ECO:0000256" key="5">
    <source>
        <dbReference type="ARBA" id="ARBA00023136"/>
    </source>
</evidence>
<evidence type="ECO:0000313" key="7">
    <source>
        <dbReference type="EMBL" id="PAA94207.1"/>
    </source>
</evidence>
<dbReference type="GO" id="GO:0008104">
    <property type="term" value="P:intracellular protein localization"/>
    <property type="evidence" value="ECO:0007669"/>
    <property type="project" value="TreeGrafter"/>
</dbReference>
<sequence>MIEHVIIDKNAFSPQLLLPGQFGLVIGQYDSDTVIRVLLHCAAPDRAAGDASASPQKQDKFAAKQQQQTAGLPLLDSEWIGRHAENVSRSLPGGLDIVGLFLCSQKASASDEQVAQLKNGLGRVHEFIGTSKLTKDKICSQKIILLVGSDANDISCLATDAANPVGGTSRISRCEQSTKQAWLCVTSRFTLNSRFAVSAQSAANNNLTDQLHSALQPAVERALDFSPLYEGAALPDSPPLPFDCGVGSDSAAASFSEPVFVELLQKSEQEMPYAKEIPAGSKRLEVTGCFPLFALIRSGSSGLDVSRALKSDLIRGLDARLYLAAQELSISSGLFVEGKSPALRLPRRVLVRHPRCPQAVLSDYSFPGETSQDVLDRLAYFFSTDLSPEDVNFGPEAESNSAASSPDEMSADEAEMMMEGVDRVVNTKVPLYYVFGLAVAFLAALVAVLIYKS</sequence>
<keyword evidence="4 6" id="KW-1133">Transmembrane helix</keyword>
<dbReference type="AlphaFoldDB" id="A0A267H9M7"/>
<dbReference type="EMBL" id="NIVC01000013">
    <property type="protein sequence ID" value="PAA94207.1"/>
    <property type="molecule type" value="Genomic_DNA"/>
</dbReference>
<dbReference type="InterPro" id="IPR029454">
    <property type="entry name" value="ODR-4-like"/>
</dbReference>
<keyword evidence="3 6" id="KW-0812">Transmembrane</keyword>
<accession>A0A267H9M7</accession>
<feature type="transmembrane region" description="Helical" evidence="6">
    <location>
        <begin position="431"/>
        <end position="451"/>
    </location>
</feature>
<dbReference type="GO" id="GO:0016020">
    <property type="term" value="C:membrane"/>
    <property type="evidence" value="ECO:0007669"/>
    <property type="project" value="UniProtKB-SubCell"/>
</dbReference>
<dbReference type="GO" id="GO:0012505">
    <property type="term" value="C:endomembrane system"/>
    <property type="evidence" value="ECO:0007669"/>
    <property type="project" value="TreeGrafter"/>
</dbReference>